<dbReference type="GO" id="GO:0005762">
    <property type="term" value="C:mitochondrial large ribosomal subunit"/>
    <property type="evidence" value="ECO:0007669"/>
    <property type="project" value="TreeGrafter"/>
</dbReference>
<reference evidence="1 2" key="1">
    <citation type="submission" date="2019-07" db="EMBL/GenBank/DDBJ databases">
        <title>Genome assembly of two rare yeast pathogens: Diutina rugosa and Trichomonascus ciferrii.</title>
        <authorList>
            <person name="Mixao V."/>
            <person name="Saus E."/>
            <person name="Hansen A."/>
            <person name="Lass-Flor C."/>
            <person name="Gabaldon T."/>
        </authorList>
    </citation>
    <scope>NUCLEOTIDE SEQUENCE [LARGE SCALE GENOMIC DNA]</scope>
    <source>
        <strain evidence="1 2">CBS 613</strain>
    </source>
</reference>
<dbReference type="EMBL" id="SWFT01000050">
    <property type="protein sequence ID" value="KAA8905162.1"/>
    <property type="molecule type" value="Genomic_DNA"/>
</dbReference>
<keyword evidence="2" id="KW-1185">Reference proteome</keyword>
<sequence length="117" mass="13677">MLGAFKSSMSLSGGYLWKKAPRLSSPQKYRLRQRMKTVDSNIEAIYQGMIALQGKQAGEPTGLSKVDFLKFDLPKEHELAPRDKYTTFDKKVKNYRKDLHLVPKWTKKTFRVFPKYF</sequence>
<dbReference type="PANTHER" id="PTHR28271:SF1">
    <property type="entry name" value="LARGE RIBOSOMAL SUBUNIT PROTEIN ML60"/>
    <property type="match status" value="1"/>
</dbReference>
<dbReference type="Proteomes" id="UP000449547">
    <property type="component" value="Unassembled WGS sequence"/>
</dbReference>
<dbReference type="InterPro" id="IPR016340">
    <property type="entry name" value="Ribosomal_mL60"/>
</dbReference>
<dbReference type="Pfam" id="PF09784">
    <property type="entry name" value="L31"/>
    <property type="match status" value="1"/>
</dbReference>
<evidence type="ECO:0000313" key="1">
    <source>
        <dbReference type="EMBL" id="KAA8905162.1"/>
    </source>
</evidence>
<gene>
    <name evidence="1" type="ORF">DIURU_001590</name>
</gene>
<evidence type="ECO:0008006" key="3">
    <source>
        <dbReference type="Google" id="ProtNLM"/>
    </source>
</evidence>
<dbReference type="RefSeq" id="XP_034013548.1">
    <property type="nucleotide sequence ID" value="XM_034154150.1"/>
</dbReference>
<dbReference type="PANTHER" id="PTHR28271">
    <property type="entry name" value="54S RIBOSOMAL PROTEIN L31, MITOCHONDRIAL"/>
    <property type="match status" value="1"/>
</dbReference>
<organism evidence="1 2">
    <name type="scientific">Diutina rugosa</name>
    <name type="common">Yeast</name>
    <name type="synonym">Candida rugosa</name>
    <dbReference type="NCBI Taxonomy" id="5481"/>
    <lineage>
        <taxon>Eukaryota</taxon>
        <taxon>Fungi</taxon>
        <taxon>Dikarya</taxon>
        <taxon>Ascomycota</taxon>
        <taxon>Saccharomycotina</taxon>
        <taxon>Pichiomycetes</taxon>
        <taxon>Debaryomycetaceae</taxon>
        <taxon>Diutina</taxon>
    </lineage>
</organism>
<dbReference type="OrthoDB" id="2332379at2759"/>
<name>A0A642UTK9_DIURU</name>
<dbReference type="AlphaFoldDB" id="A0A642UTK9"/>
<dbReference type="GO" id="GO:0003735">
    <property type="term" value="F:structural constituent of ribosome"/>
    <property type="evidence" value="ECO:0007669"/>
    <property type="project" value="TreeGrafter"/>
</dbReference>
<proteinExistence type="predicted"/>
<dbReference type="GeneID" id="54780243"/>
<protein>
    <recommendedName>
        <fullName evidence="3">54S ribosomal protein L31, mitochondrial</fullName>
    </recommendedName>
</protein>
<comment type="caution">
    <text evidence="1">The sequence shown here is derived from an EMBL/GenBank/DDBJ whole genome shotgun (WGS) entry which is preliminary data.</text>
</comment>
<evidence type="ECO:0000313" key="2">
    <source>
        <dbReference type="Proteomes" id="UP000449547"/>
    </source>
</evidence>
<dbReference type="OMA" id="HLVPKWT"/>
<dbReference type="VEuPathDB" id="FungiDB:DIURU_001590"/>
<accession>A0A642UTK9</accession>